<keyword evidence="4" id="KW-0808">Transferase</keyword>
<evidence type="ECO:0000313" key="5">
    <source>
        <dbReference type="Proteomes" id="UP000198885"/>
    </source>
</evidence>
<dbReference type="InterPro" id="IPR000682">
    <property type="entry name" value="PCMT"/>
</dbReference>
<evidence type="ECO:0000256" key="3">
    <source>
        <dbReference type="ARBA" id="ARBA00030757"/>
    </source>
</evidence>
<dbReference type="CDD" id="cd02440">
    <property type="entry name" value="AdoMet_MTases"/>
    <property type="match status" value="1"/>
</dbReference>
<dbReference type="GO" id="GO:0005737">
    <property type="term" value="C:cytoplasm"/>
    <property type="evidence" value="ECO:0007669"/>
    <property type="project" value="TreeGrafter"/>
</dbReference>
<dbReference type="Gene3D" id="3.40.50.150">
    <property type="entry name" value="Vaccinia Virus protein VP39"/>
    <property type="match status" value="1"/>
</dbReference>
<dbReference type="GO" id="GO:0004719">
    <property type="term" value="F:protein-L-isoaspartate (D-aspartate) O-methyltransferase activity"/>
    <property type="evidence" value="ECO:0007669"/>
    <property type="project" value="InterPro"/>
</dbReference>
<keyword evidence="4" id="KW-0489">Methyltransferase</keyword>
<dbReference type="InterPro" id="IPR029063">
    <property type="entry name" value="SAM-dependent_MTases_sf"/>
</dbReference>
<dbReference type="AlphaFoldDB" id="A0A1H9WXW8"/>
<evidence type="ECO:0000256" key="2">
    <source>
        <dbReference type="ARBA" id="ARBA00013346"/>
    </source>
</evidence>
<accession>A0A1H9WXW8</accession>
<dbReference type="Proteomes" id="UP000198885">
    <property type="component" value="Unassembled WGS sequence"/>
</dbReference>
<dbReference type="PANTHER" id="PTHR11579">
    <property type="entry name" value="PROTEIN-L-ISOASPARTATE O-METHYLTRANSFERASE"/>
    <property type="match status" value="1"/>
</dbReference>
<reference evidence="4 5" key="1">
    <citation type="submission" date="2016-10" db="EMBL/GenBank/DDBJ databases">
        <authorList>
            <person name="de Groot N.N."/>
        </authorList>
    </citation>
    <scope>NUCLEOTIDE SEQUENCE [LARGE SCALE GENOMIC DNA]</scope>
    <source>
        <strain evidence="4 5">DSM 23042</strain>
    </source>
</reference>
<dbReference type="RefSeq" id="WP_092696079.1">
    <property type="nucleotide sequence ID" value="NZ_CBDDGO010000004.1"/>
</dbReference>
<proteinExistence type="inferred from homology"/>
<comment type="similarity">
    <text evidence="1">Belongs to the methyltransferase superfamily. L-isoaspartyl/D-aspartyl protein methyltransferase family.</text>
</comment>
<dbReference type="OrthoDB" id="9798496at2"/>
<sequence length="217" mass="23586">MPDYPARRRQMVDTQVRPADVSKFPIIDALLHVERERFVPDSWRDACYVGENVELGNNRVIFEPRTLAKMLEALDVQPNELVLNVGAAYGYTAAVLARLGEAVVALEEDEALAKDAETALGEAGVDSAAVVTNPLVEGCPKLGPFDKILVEGGVGTLPEALIDQLAEGGRITVLFMEKRLGICKIGYKIDGEMTWRQIFNAGAPVIPGFETKSTFAL</sequence>
<protein>
    <recommendedName>
        <fullName evidence="2">Protein-L-isoaspartate O-methyltransferase</fullName>
    </recommendedName>
    <alternativeName>
        <fullName evidence="3">Protein L-isoaspartyl methyltransferase</fullName>
    </alternativeName>
</protein>
<evidence type="ECO:0000256" key="1">
    <source>
        <dbReference type="ARBA" id="ARBA00005369"/>
    </source>
</evidence>
<dbReference type="Pfam" id="PF01135">
    <property type="entry name" value="PCMT"/>
    <property type="match status" value="1"/>
</dbReference>
<organism evidence="4 5">
    <name type="scientific">Tranquillimonas rosea</name>
    <dbReference type="NCBI Taxonomy" id="641238"/>
    <lineage>
        <taxon>Bacteria</taxon>
        <taxon>Pseudomonadati</taxon>
        <taxon>Pseudomonadota</taxon>
        <taxon>Alphaproteobacteria</taxon>
        <taxon>Rhodobacterales</taxon>
        <taxon>Roseobacteraceae</taxon>
        <taxon>Tranquillimonas</taxon>
    </lineage>
</organism>
<dbReference type="STRING" id="641238.SAMN04490244_11464"/>
<evidence type="ECO:0000313" key="4">
    <source>
        <dbReference type="EMBL" id="SES38762.1"/>
    </source>
</evidence>
<dbReference type="PANTHER" id="PTHR11579:SF18">
    <property type="entry name" value="PROTEIN-L-ISOASPARTATE O-METHYLTRANSFERASE"/>
    <property type="match status" value="1"/>
</dbReference>
<gene>
    <name evidence="4" type="ORF">SAMN04490244_11464</name>
</gene>
<dbReference type="SUPFAM" id="SSF53335">
    <property type="entry name" value="S-adenosyl-L-methionine-dependent methyltransferases"/>
    <property type="match status" value="1"/>
</dbReference>
<name>A0A1H9WXW8_9RHOB</name>
<keyword evidence="5" id="KW-1185">Reference proteome</keyword>
<dbReference type="EMBL" id="FOGU01000014">
    <property type="protein sequence ID" value="SES38762.1"/>
    <property type="molecule type" value="Genomic_DNA"/>
</dbReference>
<dbReference type="GO" id="GO:0032259">
    <property type="term" value="P:methylation"/>
    <property type="evidence" value="ECO:0007669"/>
    <property type="project" value="UniProtKB-KW"/>
</dbReference>